<dbReference type="SUPFAM" id="SSF46565">
    <property type="entry name" value="Chaperone J-domain"/>
    <property type="match status" value="1"/>
</dbReference>
<dbReference type="PROSITE" id="PS00636">
    <property type="entry name" value="DNAJ_1"/>
    <property type="match status" value="1"/>
</dbReference>
<dbReference type="InterPro" id="IPR018253">
    <property type="entry name" value="DnaJ_domain_CS"/>
</dbReference>
<dbReference type="PRINTS" id="PR00625">
    <property type="entry name" value="JDOMAIN"/>
</dbReference>
<dbReference type="EMBL" id="JAHDYR010000012">
    <property type="protein sequence ID" value="KAG9395224.1"/>
    <property type="molecule type" value="Genomic_DNA"/>
</dbReference>
<dbReference type="PANTHER" id="PTHR43908">
    <property type="entry name" value="AT29763P-RELATED"/>
    <property type="match status" value="1"/>
</dbReference>
<organism evidence="3 4">
    <name type="scientific">Carpediemonas membranifera</name>
    <dbReference type="NCBI Taxonomy" id="201153"/>
    <lineage>
        <taxon>Eukaryota</taxon>
        <taxon>Metamonada</taxon>
        <taxon>Carpediemonas-like organisms</taxon>
        <taxon>Carpediemonas</taxon>
    </lineage>
</organism>
<dbReference type="AlphaFoldDB" id="A0A8J6B6E0"/>
<dbReference type="Pfam" id="PF00226">
    <property type="entry name" value="DnaJ"/>
    <property type="match status" value="1"/>
</dbReference>
<dbReference type="CDD" id="cd06257">
    <property type="entry name" value="DnaJ"/>
    <property type="match status" value="1"/>
</dbReference>
<dbReference type="OrthoDB" id="10250354at2759"/>
<reference evidence="3" key="1">
    <citation type="submission" date="2021-05" db="EMBL/GenBank/DDBJ databases">
        <title>A free-living protist that lacks canonical eukaryotic 1 DNA replication and segregation systems.</title>
        <authorList>
            <person name="Salas-Leiva D.E."/>
            <person name="Tromer E.C."/>
            <person name="Curtis B.A."/>
            <person name="Jerlstrom-Hultqvist J."/>
            <person name="Kolisko M."/>
            <person name="Yi Z."/>
            <person name="Salas-Leiva J.S."/>
            <person name="Gallot-Lavallee L."/>
            <person name="Kops G.J.P.L."/>
            <person name="Archibald J.M."/>
            <person name="Simpson A.G.B."/>
            <person name="Roger A.J."/>
        </authorList>
    </citation>
    <scope>NUCLEOTIDE SEQUENCE</scope>
    <source>
        <strain evidence="3">BICM</strain>
    </source>
</reference>
<dbReference type="Gene3D" id="1.10.287.110">
    <property type="entry name" value="DnaJ domain"/>
    <property type="match status" value="1"/>
</dbReference>
<name>A0A8J6B6E0_9EUKA</name>
<dbReference type="PANTHER" id="PTHR43908:SF3">
    <property type="entry name" value="AT29763P-RELATED"/>
    <property type="match status" value="1"/>
</dbReference>
<dbReference type="GO" id="GO:0005789">
    <property type="term" value="C:endoplasmic reticulum membrane"/>
    <property type="evidence" value="ECO:0007669"/>
    <property type="project" value="TreeGrafter"/>
</dbReference>
<dbReference type="InterPro" id="IPR036869">
    <property type="entry name" value="J_dom_sf"/>
</dbReference>
<gene>
    <name evidence="3" type="ORF">J8273_0444</name>
</gene>
<evidence type="ECO:0000259" key="2">
    <source>
        <dbReference type="PROSITE" id="PS50076"/>
    </source>
</evidence>
<evidence type="ECO:0000313" key="4">
    <source>
        <dbReference type="Proteomes" id="UP000717585"/>
    </source>
</evidence>
<proteinExistence type="predicted"/>
<dbReference type="GO" id="GO:0030544">
    <property type="term" value="F:Hsp70 protein binding"/>
    <property type="evidence" value="ECO:0007669"/>
    <property type="project" value="TreeGrafter"/>
</dbReference>
<dbReference type="InterPro" id="IPR001623">
    <property type="entry name" value="DnaJ_domain"/>
</dbReference>
<comment type="caution">
    <text evidence="3">The sequence shown here is derived from an EMBL/GenBank/DDBJ whole genome shotgun (WGS) entry which is preliminary data.</text>
</comment>
<keyword evidence="1" id="KW-0812">Transmembrane</keyword>
<dbReference type="InterPro" id="IPR051100">
    <property type="entry name" value="DnaJ_subfamily_B/C"/>
</dbReference>
<dbReference type="GO" id="GO:0071218">
    <property type="term" value="P:cellular response to misfolded protein"/>
    <property type="evidence" value="ECO:0007669"/>
    <property type="project" value="TreeGrafter"/>
</dbReference>
<evidence type="ECO:0000256" key="1">
    <source>
        <dbReference type="SAM" id="Phobius"/>
    </source>
</evidence>
<protein>
    <submittedName>
        <fullName evidence="3">DnaJ domain</fullName>
    </submittedName>
</protein>
<keyword evidence="1" id="KW-1133">Transmembrane helix</keyword>
<dbReference type="PROSITE" id="PS50076">
    <property type="entry name" value="DNAJ_2"/>
    <property type="match status" value="1"/>
</dbReference>
<accession>A0A8J6B6E0</accession>
<dbReference type="SMART" id="SM00271">
    <property type="entry name" value="DnaJ"/>
    <property type="match status" value="1"/>
</dbReference>
<feature type="domain" description="J" evidence="2">
    <location>
        <begin position="22"/>
        <end position="87"/>
    </location>
</feature>
<keyword evidence="4" id="KW-1185">Reference proteome</keyword>
<evidence type="ECO:0000313" key="3">
    <source>
        <dbReference type="EMBL" id="KAG9395224.1"/>
    </source>
</evidence>
<sequence length="324" mass="36706">MSNWLAAPRLGVLFMPLHEDRSYYEILGIGKDATDTEIKKAYRKLAAKYHPDKAGNDPVALAKFKEMSEAYQVLSDSEKKVMYDRYGTTRRQVPMNQGQPTNMDFSNFVFRSYTQGGPASFSFGPGMSPFDMFFGPGAQFTSTPTYNYARRAPAGGRPRAARGSAVMDAGFSWRPILLMGSIVLVLFLSMLLAHPDESQSFSLKPTVGMSEVRYVAVQLPGSVQTVPYYVKPGFRFKSERHERRVQDAVRVQYKQDLVESCRDVTAKYRYLNQQLQRFEATLKRQKPGSSNYKKTQRRQENLLSALHSLDMKPCELAGHASGWR</sequence>
<feature type="transmembrane region" description="Helical" evidence="1">
    <location>
        <begin position="176"/>
        <end position="194"/>
    </location>
</feature>
<keyword evidence="1" id="KW-0472">Membrane</keyword>
<dbReference type="Proteomes" id="UP000717585">
    <property type="component" value="Unassembled WGS sequence"/>
</dbReference>